<feature type="region of interest" description="Disordered" evidence="2">
    <location>
        <begin position="235"/>
        <end position="255"/>
    </location>
</feature>
<keyword evidence="1" id="KW-0862">Zinc</keyword>
<feature type="region of interest" description="Disordered" evidence="2">
    <location>
        <begin position="269"/>
        <end position="308"/>
    </location>
</feature>
<sequence length="360" mass="40034">MPVDQLNTPEVQRLVVEHIVKSSEVSAQHHRALKLRSFSGKSPVPAMEVDYETWRSHIDFYLKDPTFSDLQVVRKVVESLLTPAAAIVKHLGPQSSSRSYLSLLDSAYAAVGDGDELFAKFLHTNQNAGEKSSAYLQRLQVALGAVVQRGGLAASKMDRQLLKQFCRGCWNNSLIANLQLEQKTDNPPSLSELMFLLRTEEDKQAAKSNRMKQHLGFPKTKVQSNLHAVFDPFANDSDMLQTTPDPPAENQKMKKQIADLQSQLANLKASKAQDLGGAKPKTKTPKTKDSKPHTSQHVAGKTNKKPRPWYCFNCGDDGHISPSCDNEPNPVLVEAKQKELREKQKAWEELNATSTTPSLN</sequence>
<evidence type="ECO:0000259" key="3">
    <source>
        <dbReference type="PROSITE" id="PS50158"/>
    </source>
</evidence>
<dbReference type="EMBL" id="JBHFQA010000007">
    <property type="protein sequence ID" value="KAL2096409.1"/>
    <property type="molecule type" value="Genomic_DNA"/>
</dbReference>
<keyword evidence="5" id="KW-1185">Reference proteome</keyword>
<reference evidence="4 5" key="1">
    <citation type="submission" date="2024-09" db="EMBL/GenBank/DDBJ databases">
        <title>A chromosome-level genome assembly of Gray's grenadier anchovy, Coilia grayii.</title>
        <authorList>
            <person name="Fu Z."/>
        </authorList>
    </citation>
    <scope>NUCLEOTIDE SEQUENCE [LARGE SCALE GENOMIC DNA]</scope>
    <source>
        <strain evidence="4">G4</strain>
        <tissue evidence="4">Muscle</tissue>
    </source>
</reference>
<evidence type="ECO:0000313" key="4">
    <source>
        <dbReference type="EMBL" id="KAL2096409.1"/>
    </source>
</evidence>
<dbReference type="SUPFAM" id="SSF57756">
    <property type="entry name" value="Retrovirus zinc finger-like domains"/>
    <property type="match status" value="1"/>
</dbReference>
<gene>
    <name evidence="4" type="ORF">ACEWY4_008557</name>
</gene>
<keyword evidence="1" id="KW-0863">Zinc-finger</keyword>
<name>A0ABD1KBE1_9TELE</name>
<dbReference type="PROSITE" id="PS50158">
    <property type="entry name" value="ZF_CCHC"/>
    <property type="match status" value="1"/>
</dbReference>
<accession>A0ABD1KBE1</accession>
<evidence type="ECO:0000256" key="2">
    <source>
        <dbReference type="SAM" id="MobiDB-lite"/>
    </source>
</evidence>
<dbReference type="PANTHER" id="PTHR23095">
    <property type="entry name" value="PARANEOPLASTIC ANTIGEN"/>
    <property type="match status" value="1"/>
</dbReference>
<evidence type="ECO:0000313" key="5">
    <source>
        <dbReference type="Proteomes" id="UP001591681"/>
    </source>
</evidence>
<dbReference type="GO" id="GO:0008270">
    <property type="term" value="F:zinc ion binding"/>
    <property type="evidence" value="ECO:0007669"/>
    <property type="project" value="UniProtKB-KW"/>
</dbReference>
<keyword evidence="1" id="KW-0479">Metal-binding</keyword>
<proteinExistence type="predicted"/>
<dbReference type="InterPro" id="IPR001878">
    <property type="entry name" value="Znf_CCHC"/>
</dbReference>
<organism evidence="4 5">
    <name type="scientific">Coilia grayii</name>
    <name type="common">Gray's grenadier anchovy</name>
    <dbReference type="NCBI Taxonomy" id="363190"/>
    <lineage>
        <taxon>Eukaryota</taxon>
        <taxon>Metazoa</taxon>
        <taxon>Chordata</taxon>
        <taxon>Craniata</taxon>
        <taxon>Vertebrata</taxon>
        <taxon>Euteleostomi</taxon>
        <taxon>Actinopterygii</taxon>
        <taxon>Neopterygii</taxon>
        <taxon>Teleostei</taxon>
        <taxon>Clupei</taxon>
        <taxon>Clupeiformes</taxon>
        <taxon>Clupeoidei</taxon>
        <taxon>Engraulidae</taxon>
        <taxon>Coilinae</taxon>
        <taxon>Coilia</taxon>
    </lineage>
</organism>
<dbReference type="InterPro" id="IPR048270">
    <property type="entry name" value="PNMA_C"/>
</dbReference>
<dbReference type="InterPro" id="IPR026523">
    <property type="entry name" value="PNMA"/>
</dbReference>
<protein>
    <recommendedName>
        <fullName evidence="3">CCHC-type domain-containing protein</fullName>
    </recommendedName>
</protein>
<dbReference type="InterPro" id="IPR036875">
    <property type="entry name" value="Znf_CCHC_sf"/>
</dbReference>
<comment type="caution">
    <text evidence="4">The sequence shown here is derived from an EMBL/GenBank/DDBJ whole genome shotgun (WGS) entry which is preliminary data.</text>
</comment>
<dbReference type="Pfam" id="PF14893">
    <property type="entry name" value="PNMA"/>
    <property type="match status" value="1"/>
</dbReference>
<dbReference type="Proteomes" id="UP001591681">
    <property type="component" value="Unassembled WGS sequence"/>
</dbReference>
<dbReference type="AlphaFoldDB" id="A0ABD1KBE1"/>
<dbReference type="PANTHER" id="PTHR23095:SF53">
    <property type="entry name" value="ZINC FINGER CCHC DOMAIN-CONTAINING PROTEIN 12-LIKE"/>
    <property type="match status" value="1"/>
</dbReference>
<feature type="domain" description="CCHC-type" evidence="3">
    <location>
        <begin position="311"/>
        <end position="324"/>
    </location>
</feature>
<evidence type="ECO:0000256" key="1">
    <source>
        <dbReference type="PROSITE-ProRule" id="PRU00047"/>
    </source>
</evidence>
<feature type="compositionally biased region" description="Polar residues" evidence="2">
    <location>
        <begin position="351"/>
        <end position="360"/>
    </location>
</feature>
<feature type="region of interest" description="Disordered" evidence="2">
    <location>
        <begin position="340"/>
        <end position="360"/>
    </location>
</feature>